<dbReference type="InterPro" id="IPR002818">
    <property type="entry name" value="DJ-1/PfpI"/>
</dbReference>
<dbReference type="InterPro" id="IPR052158">
    <property type="entry name" value="INH-QAR"/>
</dbReference>
<evidence type="ECO:0000256" key="1">
    <source>
        <dbReference type="ARBA" id="ARBA00023015"/>
    </source>
</evidence>
<evidence type="ECO:0000256" key="3">
    <source>
        <dbReference type="ARBA" id="ARBA00023163"/>
    </source>
</evidence>
<dbReference type="InterPro" id="IPR029062">
    <property type="entry name" value="Class_I_gatase-like"/>
</dbReference>
<dbReference type="Pfam" id="PF01965">
    <property type="entry name" value="DJ-1_PfpI"/>
    <property type="match status" value="1"/>
</dbReference>
<proteinExistence type="predicted"/>
<feature type="domain" description="HTH araC/xylS-type" evidence="4">
    <location>
        <begin position="222"/>
        <end position="319"/>
    </location>
</feature>
<dbReference type="PANTHER" id="PTHR43130:SF3">
    <property type="entry name" value="HTH-TYPE TRANSCRIPTIONAL REGULATOR RV1931C"/>
    <property type="match status" value="1"/>
</dbReference>
<dbReference type="CDD" id="cd03137">
    <property type="entry name" value="GATase1_AraC_1"/>
    <property type="match status" value="1"/>
</dbReference>
<name>A0ABQ3ENG5_9HYPH</name>
<comment type="caution">
    <text evidence="5">The sequence shown here is derived from an EMBL/GenBank/DDBJ whole genome shotgun (WGS) entry which is preliminary data.</text>
</comment>
<gene>
    <name evidence="5" type="ORF">GCM10007094_41910</name>
</gene>
<reference evidence="6" key="1">
    <citation type="journal article" date="2019" name="Int. J. Syst. Evol. Microbiol.">
        <title>The Global Catalogue of Microorganisms (GCM) 10K type strain sequencing project: providing services to taxonomists for standard genome sequencing and annotation.</title>
        <authorList>
            <consortium name="The Broad Institute Genomics Platform"/>
            <consortium name="The Broad Institute Genome Sequencing Center for Infectious Disease"/>
            <person name="Wu L."/>
            <person name="Ma J."/>
        </authorList>
    </citation>
    <scope>NUCLEOTIDE SEQUENCE [LARGE SCALE GENOMIC DNA]</scope>
    <source>
        <strain evidence="6">KCTC 12861</strain>
    </source>
</reference>
<sequence length="321" mass="34994">MPNIQIEQPRQIDALVYHGINLLDLAGPMQAFWTADSYQPGYTLRTLSIDGQPVETQPGMKVAVDGTFADWNRSADLLIPGGRIDNQLGNTTVHTLLHEAAARTNNTRIVSICSGALLLADAGILNGKQASTHWSRASSAQTQFPDVDWQLNQLFVKSGDIYTSAGVTAGIDLALHLIEQDLGSAISLKTAQELVVYLRRNGGQAQFSSALSLQAAGQSNIAKLSEIILSEPEADWTIENMAKSAGVSTRTLHRRLKEDIGATPAQFVEQLRLDLARTALLKRSSIKQAASLSGFGHIQNLRRAFQRRFGITPSEYVERFS</sequence>
<dbReference type="SUPFAM" id="SSF52317">
    <property type="entry name" value="Class I glutamine amidotransferase-like"/>
    <property type="match status" value="1"/>
</dbReference>
<evidence type="ECO:0000313" key="5">
    <source>
        <dbReference type="EMBL" id="GHB48295.1"/>
    </source>
</evidence>
<keyword evidence="3" id="KW-0804">Transcription</keyword>
<dbReference type="InterPro" id="IPR009057">
    <property type="entry name" value="Homeodomain-like_sf"/>
</dbReference>
<protein>
    <submittedName>
        <fullName evidence="5">AraC family transcriptional regulator</fullName>
    </submittedName>
</protein>
<dbReference type="InterPro" id="IPR018060">
    <property type="entry name" value="HTH_AraC"/>
</dbReference>
<dbReference type="InterPro" id="IPR018062">
    <property type="entry name" value="HTH_AraC-typ_CS"/>
</dbReference>
<dbReference type="Gene3D" id="3.40.50.880">
    <property type="match status" value="1"/>
</dbReference>
<dbReference type="PROSITE" id="PS00041">
    <property type="entry name" value="HTH_ARAC_FAMILY_1"/>
    <property type="match status" value="1"/>
</dbReference>
<dbReference type="Proteomes" id="UP000637980">
    <property type="component" value="Unassembled WGS sequence"/>
</dbReference>
<dbReference type="Gene3D" id="1.10.10.60">
    <property type="entry name" value="Homeodomain-like"/>
    <property type="match status" value="1"/>
</dbReference>
<evidence type="ECO:0000313" key="6">
    <source>
        <dbReference type="Proteomes" id="UP000637980"/>
    </source>
</evidence>
<dbReference type="SUPFAM" id="SSF46689">
    <property type="entry name" value="Homeodomain-like"/>
    <property type="match status" value="2"/>
</dbReference>
<dbReference type="RefSeq" id="WP_189438772.1">
    <property type="nucleotide sequence ID" value="NZ_BMXE01000011.1"/>
</dbReference>
<keyword evidence="1" id="KW-0805">Transcription regulation</keyword>
<organism evidence="5 6">
    <name type="scientific">Pseudovibrio japonicus</name>
    <dbReference type="NCBI Taxonomy" id="366534"/>
    <lineage>
        <taxon>Bacteria</taxon>
        <taxon>Pseudomonadati</taxon>
        <taxon>Pseudomonadota</taxon>
        <taxon>Alphaproteobacteria</taxon>
        <taxon>Hyphomicrobiales</taxon>
        <taxon>Stappiaceae</taxon>
        <taxon>Pseudovibrio</taxon>
    </lineage>
</organism>
<evidence type="ECO:0000256" key="2">
    <source>
        <dbReference type="ARBA" id="ARBA00023125"/>
    </source>
</evidence>
<dbReference type="EMBL" id="BMXE01000011">
    <property type="protein sequence ID" value="GHB48295.1"/>
    <property type="molecule type" value="Genomic_DNA"/>
</dbReference>
<keyword evidence="6" id="KW-1185">Reference proteome</keyword>
<accession>A0ABQ3ENG5</accession>
<dbReference type="PANTHER" id="PTHR43130">
    <property type="entry name" value="ARAC-FAMILY TRANSCRIPTIONAL REGULATOR"/>
    <property type="match status" value="1"/>
</dbReference>
<evidence type="ECO:0000259" key="4">
    <source>
        <dbReference type="PROSITE" id="PS01124"/>
    </source>
</evidence>
<dbReference type="Pfam" id="PF12833">
    <property type="entry name" value="HTH_18"/>
    <property type="match status" value="1"/>
</dbReference>
<dbReference type="SMART" id="SM00342">
    <property type="entry name" value="HTH_ARAC"/>
    <property type="match status" value="1"/>
</dbReference>
<dbReference type="PROSITE" id="PS01124">
    <property type="entry name" value="HTH_ARAC_FAMILY_2"/>
    <property type="match status" value="1"/>
</dbReference>
<keyword evidence="2" id="KW-0238">DNA-binding</keyword>